<keyword evidence="3" id="KW-1185">Reference proteome</keyword>
<feature type="transmembrane region" description="Helical" evidence="1">
    <location>
        <begin position="23"/>
        <end position="44"/>
    </location>
</feature>
<dbReference type="GO" id="GO:0046521">
    <property type="term" value="P:sphingoid catabolic process"/>
    <property type="evidence" value="ECO:0007669"/>
    <property type="project" value="TreeGrafter"/>
</dbReference>
<reference evidence="2 3" key="1">
    <citation type="submission" date="2019-09" db="EMBL/GenBank/DDBJ databases">
        <authorList>
            <person name="Brejova B."/>
        </authorList>
    </citation>
    <scope>NUCLEOTIDE SEQUENCE [LARGE SCALE GENOMIC DNA]</scope>
</reference>
<gene>
    <name evidence="2" type="ORF">SAPINGB_P002602</name>
</gene>
<feature type="transmembrane region" description="Helical" evidence="1">
    <location>
        <begin position="121"/>
        <end position="141"/>
    </location>
</feature>
<dbReference type="GeneID" id="43581420"/>
<keyword evidence="1" id="KW-0472">Membrane</keyword>
<evidence type="ECO:0008006" key="4">
    <source>
        <dbReference type="Google" id="ProtNLM"/>
    </source>
</evidence>
<accession>A0A5E8BES7</accession>
<evidence type="ECO:0000313" key="2">
    <source>
        <dbReference type="EMBL" id="VVT50103.1"/>
    </source>
</evidence>
<name>A0A5E8BES7_9ASCO</name>
<dbReference type="GO" id="GO:0016020">
    <property type="term" value="C:membrane"/>
    <property type="evidence" value="ECO:0007669"/>
    <property type="project" value="GOC"/>
</dbReference>
<dbReference type="PANTHER" id="PTHR28026">
    <property type="entry name" value="DUF962 DOMAIN PROTEIN (AFU_ORTHOLOGUE AFUA_8G05310)"/>
    <property type="match status" value="1"/>
</dbReference>
<evidence type="ECO:0000313" key="3">
    <source>
        <dbReference type="Proteomes" id="UP000398389"/>
    </source>
</evidence>
<dbReference type="OrthoDB" id="2124888at2759"/>
<sequence>MGILDLEEQLAFYRKYHYNSTNVAIHIIFVPTILFSSLAILSAFPLWPTLSSISASYLNIGLLTALSYGLFYLLLDLTFGLPTLFILLAITRAQASLIWLEELPFYVPGFLLPNLLIDSPIKISIILFVVGWIVQFIGHGVYEKRAPALLDNLVQALVLAPFFVLFEIAYLLGFRTQVIERVDEKILPEIKAFHKIK</sequence>
<dbReference type="Proteomes" id="UP000398389">
    <property type="component" value="Unassembled WGS sequence"/>
</dbReference>
<feature type="transmembrane region" description="Helical" evidence="1">
    <location>
        <begin position="153"/>
        <end position="172"/>
    </location>
</feature>
<proteinExistence type="predicted"/>
<dbReference type="PANTHER" id="PTHR28026:SF9">
    <property type="entry name" value="2-HYDROXY-PALMITIC ACID DIOXYGENASE MPO1"/>
    <property type="match status" value="1"/>
</dbReference>
<organism evidence="2 3">
    <name type="scientific">Magnusiomyces paraingens</name>
    <dbReference type="NCBI Taxonomy" id="2606893"/>
    <lineage>
        <taxon>Eukaryota</taxon>
        <taxon>Fungi</taxon>
        <taxon>Dikarya</taxon>
        <taxon>Ascomycota</taxon>
        <taxon>Saccharomycotina</taxon>
        <taxon>Dipodascomycetes</taxon>
        <taxon>Dipodascales</taxon>
        <taxon>Dipodascaceae</taxon>
        <taxon>Magnusiomyces</taxon>
    </lineage>
</organism>
<dbReference type="InterPro" id="IPR009305">
    <property type="entry name" value="Mpo1-like"/>
</dbReference>
<evidence type="ECO:0000256" key="1">
    <source>
        <dbReference type="SAM" id="Phobius"/>
    </source>
</evidence>
<dbReference type="GO" id="GO:0005783">
    <property type="term" value="C:endoplasmic reticulum"/>
    <property type="evidence" value="ECO:0007669"/>
    <property type="project" value="TreeGrafter"/>
</dbReference>
<keyword evidence="1" id="KW-0812">Transmembrane</keyword>
<keyword evidence="1" id="KW-1133">Transmembrane helix</keyword>
<dbReference type="Pfam" id="PF06127">
    <property type="entry name" value="Mpo1-like"/>
    <property type="match status" value="1"/>
</dbReference>
<protein>
    <recommendedName>
        <fullName evidence="4">DUF962 domain-containing protein</fullName>
    </recommendedName>
</protein>
<dbReference type="EMBL" id="CABVLU010000002">
    <property type="protein sequence ID" value="VVT50103.1"/>
    <property type="molecule type" value="Genomic_DNA"/>
</dbReference>
<dbReference type="AlphaFoldDB" id="A0A5E8BES7"/>
<dbReference type="RefSeq" id="XP_031853211.1">
    <property type="nucleotide sequence ID" value="XM_031997320.1"/>
</dbReference>